<protein>
    <submittedName>
        <fullName evidence="1">Uncharacterized protein</fullName>
    </submittedName>
</protein>
<keyword evidence="2" id="KW-1185">Reference proteome</keyword>
<sequence length="76" mass="8639">MARYIPMESAFELIPESAIELEPEVWNRRLNWTVGVVWCCLALLKKGRQELRNRLPAAAACSSSFSKSIFGSCYSR</sequence>
<reference evidence="1 2" key="2">
    <citation type="journal article" date="2022" name="Mol. Ecol. Resour.">
        <title>The genomes of chicory, endive, great burdock and yacon provide insights into Asteraceae paleo-polyploidization history and plant inulin production.</title>
        <authorList>
            <person name="Fan W."/>
            <person name="Wang S."/>
            <person name="Wang H."/>
            <person name="Wang A."/>
            <person name="Jiang F."/>
            <person name="Liu H."/>
            <person name="Zhao H."/>
            <person name="Xu D."/>
            <person name="Zhang Y."/>
        </authorList>
    </citation>
    <scope>NUCLEOTIDE SEQUENCE [LARGE SCALE GENOMIC DNA]</scope>
    <source>
        <strain evidence="2">cv. Yunnan</strain>
        <tissue evidence="1">Leaves</tissue>
    </source>
</reference>
<gene>
    <name evidence="1" type="ORF">L1987_53428</name>
</gene>
<proteinExistence type="predicted"/>
<evidence type="ECO:0000313" key="2">
    <source>
        <dbReference type="Proteomes" id="UP001056120"/>
    </source>
</evidence>
<organism evidence="1 2">
    <name type="scientific">Smallanthus sonchifolius</name>
    <dbReference type="NCBI Taxonomy" id="185202"/>
    <lineage>
        <taxon>Eukaryota</taxon>
        <taxon>Viridiplantae</taxon>
        <taxon>Streptophyta</taxon>
        <taxon>Embryophyta</taxon>
        <taxon>Tracheophyta</taxon>
        <taxon>Spermatophyta</taxon>
        <taxon>Magnoliopsida</taxon>
        <taxon>eudicotyledons</taxon>
        <taxon>Gunneridae</taxon>
        <taxon>Pentapetalae</taxon>
        <taxon>asterids</taxon>
        <taxon>campanulids</taxon>
        <taxon>Asterales</taxon>
        <taxon>Asteraceae</taxon>
        <taxon>Asteroideae</taxon>
        <taxon>Heliantheae alliance</taxon>
        <taxon>Millerieae</taxon>
        <taxon>Smallanthus</taxon>
    </lineage>
</organism>
<accession>A0ACB9EV81</accession>
<name>A0ACB9EV81_9ASTR</name>
<dbReference type="Proteomes" id="UP001056120">
    <property type="component" value="Linkage Group LG17"/>
</dbReference>
<evidence type="ECO:0000313" key="1">
    <source>
        <dbReference type="EMBL" id="KAI3762983.1"/>
    </source>
</evidence>
<dbReference type="EMBL" id="CM042034">
    <property type="protein sequence ID" value="KAI3762983.1"/>
    <property type="molecule type" value="Genomic_DNA"/>
</dbReference>
<reference evidence="2" key="1">
    <citation type="journal article" date="2022" name="Mol. Ecol. Resour.">
        <title>The genomes of chicory, endive, great burdock and yacon provide insights into Asteraceae palaeo-polyploidization history and plant inulin production.</title>
        <authorList>
            <person name="Fan W."/>
            <person name="Wang S."/>
            <person name="Wang H."/>
            <person name="Wang A."/>
            <person name="Jiang F."/>
            <person name="Liu H."/>
            <person name="Zhao H."/>
            <person name="Xu D."/>
            <person name="Zhang Y."/>
        </authorList>
    </citation>
    <scope>NUCLEOTIDE SEQUENCE [LARGE SCALE GENOMIC DNA]</scope>
    <source>
        <strain evidence="2">cv. Yunnan</strain>
    </source>
</reference>
<comment type="caution">
    <text evidence="1">The sequence shown here is derived from an EMBL/GenBank/DDBJ whole genome shotgun (WGS) entry which is preliminary data.</text>
</comment>